<comment type="similarity">
    <text evidence="8">Belongs to the glycosyl hydrolase 1 family. Klotho subfamily.</text>
</comment>
<feature type="transmembrane region" description="Helical" evidence="9">
    <location>
        <begin position="959"/>
        <end position="983"/>
    </location>
</feature>
<evidence type="ECO:0000256" key="5">
    <source>
        <dbReference type="ARBA" id="ARBA00022989"/>
    </source>
</evidence>
<dbReference type="Proteomes" id="UP000261520">
    <property type="component" value="Unplaced"/>
</dbReference>
<dbReference type="GO" id="GO:0005975">
    <property type="term" value="P:carbohydrate metabolic process"/>
    <property type="evidence" value="ECO:0007669"/>
    <property type="project" value="InterPro"/>
</dbReference>
<reference evidence="10" key="1">
    <citation type="submission" date="2025-08" db="UniProtKB">
        <authorList>
            <consortium name="Ensembl"/>
        </authorList>
    </citation>
    <scope>IDENTIFICATION</scope>
</reference>
<keyword evidence="3 9" id="KW-0812">Transmembrane</keyword>
<dbReference type="AlphaFoldDB" id="A0A3B4AZ20"/>
<dbReference type="InterPro" id="IPR033132">
    <property type="entry name" value="GH_1_N_CS"/>
</dbReference>
<dbReference type="GO" id="GO:0005886">
    <property type="term" value="C:plasma membrane"/>
    <property type="evidence" value="ECO:0007669"/>
    <property type="project" value="UniProtKB-SubCell"/>
</dbReference>
<dbReference type="PANTHER" id="PTHR10353:SF68">
    <property type="entry name" value="BETA-KLOTHO"/>
    <property type="match status" value="1"/>
</dbReference>
<dbReference type="GO" id="GO:0004553">
    <property type="term" value="F:hydrolase activity, hydrolyzing O-glycosyl compounds"/>
    <property type="evidence" value="ECO:0007669"/>
    <property type="project" value="InterPro"/>
</dbReference>
<evidence type="ECO:0000256" key="7">
    <source>
        <dbReference type="ARBA" id="ARBA00023180"/>
    </source>
</evidence>
<dbReference type="STRING" id="409849.ENSPMGP00000021581"/>
<keyword evidence="6 9" id="KW-0472">Membrane</keyword>
<keyword evidence="2" id="KW-1003">Cell membrane</keyword>
<dbReference type="InterPro" id="IPR017853">
    <property type="entry name" value="GH"/>
</dbReference>
<dbReference type="PROSITE" id="PS00653">
    <property type="entry name" value="GLYCOSYL_HYDROL_F1_2"/>
    <property type="match status" value="1"/>
</dbReference>
<name>A0A3B4AZ20_9GOBI</name>
<dbReference type="FunFam" id="3.20.20.80:FF:000042">
    <property type="entry name" value="Klotho"/>
    <property type="match status" value="1"/>
</dbReference>
<dbReference type="PANTHER" id="PTHR10353">
    <property type="entry name" value="GLYCOSYL HYDROLASE"/>
    <property type="match status" value="1"/>
</dbReference>
<evidence type="ECO:0000256" key="4">
    <source>
        <dbReference type="ARBA" id="ARBA00022737"/>
    </source>
</evidence>
<protein>
    <submittedName>
        <fullName evidence="10">Uncharacterized protein</fullName>
    </submittedName>
</protein>
<organism evidence="10 11">
    <name type="scientific">Periophthalmus magnuspinnatus</name>
    <dbReference type="NCBI Taxonomy" id="409849"/>
    <lineage>
        <taxon>Eukaryota</taxon>
        <taxon>Metazoa</taxon>
        <taxon>Chordata</taxon>
        <taxon>Craniata</taxon>
        <taxon>Vertebrata</taxon>
        <taxon>Euteleostomi</taxon>
        <taxon>Actinopterygii</taxon>
        <taxon>Neopterygii</taxon>
        <taxon>Teleostei</taxon>
        <taxon>Neoteleostei</taxon>
        <taxon>Acanthomorphata</taxon>
        <taxon>Gobiaria</taxon>
        <taxon>Gobiiformes</taxon>
        <taxon>Gobioidei</taxon>
        <taxon>Gobiidae</taxon>
        <taxon>Oxudercinae</taxon>
        <taxon>Periophthalmus</taxon>
    </lineage>
</organism>
<keyword evidence="5 9" id="KW-1133">Transmembrane helix</keyword>
<dbReference type="InterPro" id="IPR001360">
    <property type="entry name" value="Glyco_hydro_1"/>
</dbReference>
<dbReference type="SUPFAM" id="SSF51445">
    <property type="entry name" value="(Trans)glycosidases"/>
    <property type="match status" value="2"/>
</dbReference>
<evidence type="ECO:0000256" key="1">
    <source>
        <dbReference type="ARBA" id="ARBA00004162"/>
    </source>
</evidence>
<evidence type="ECO:0000313" key="11">
    <source>
        <dbReference type="Proteomes" id="UP000261520"/>
    </source>
</evidence>
<evidence type="ECO:0000256" key="6">
    <source>
        <dbReference type="ARBA" id="ARBA00023136"/>
    </source>
</evidence>
<accession>A0A3B4AZ20</accession>
<reference evidence="10" key="2">
    <citation type="submission" date="2025-09" db="UniProtKB">
        <authorList>
            <consortium name="Ensembl"/>
        </authorList>
    </citation>
    <scope>IDENTIFICATION</scope>
</reference>
<dbReference type="FunFam" id="3.20.20.80:FF:000062">
    <property type="entry name" value="Klotho"/>
    <property type="match status" value="1"/>
</dbReference>
<evidence type="ECO:0000256" key="2">
    <source>
        <dbReference type="ARBA" id="ARBA00022475"/>
    </source>
</evidence>
<evidence type="ECO:0000313" key="10">
    <source>
        <dbReference type="Ensembl" id="ENSPMGP00000021581.1"/>
    </source>
</evidence>
<dbReference type="Gene3D" id="3.20.20.80">
    <property type="entry name" value="Glycosidases"/>
    <property type="match status" value="2"/>
</dbReference>
<comment type="subcellular location">
    <subcellularLocation>
        <location evidence="1">Cell membrane</location>
        <topology evidence="1">Single-pass membrane protein</topology>
    </subcellularLocation>
</comment>
<sequence length="1025" mass="117402">RNISTNLSSEIRTTCAPGEGWKIWQQQKPDHILQDQLFLHDNFPTDFLWATGTSAFQTEGAWEQDGKGISIWDNFTHSRFGGTADIASDSYLHWEEDVKALTFLGVKAYTFSLSWPRLFPDGSAQNKPNLPAVRHYNRLIDKLLENKIEPIVTLYHWDLPQVLQEQYGGWRNETLIELFEEYASFCFQMFGDKVKYWLTMHNPYLMAVQGYGTGIHAPGETGGDLSALKVAHNMIKAHAGAWHKYNTYFRPHQRGAVSIVLGSHWVEPQTPTEANVELCQKSMEAVLGWFANPIFGDGDYPLSLKSKHGTALPTFTEDEKLWVRNTADFFALSFGPKNLRLGRTLAEYGQSVTPDLRRVLIWIKLQYEDPLVLVAEAGWFSDASETTENTVALYLMKRFVNQVLQAIKFDGVHVIGYTAWSLLDGFEWDYGYDIRRGLFYIDFSEPKRNRRPKTSALYYREIIAQNGFPQDKTSPEIKGHFPCSFHWGIVHFHPFSPQFTDPQLYMWNISGDGTLLPVPGVRLQTRPSQCTSYLAIRSHLHLFASTGASHYRFALNWSLILPKGDLSNVNTDVLRYYHCILSELTKMNLKAVVVLYYPSHSAPNWGLPAPLHASGGWLNYSTVEAFRDYASLCYKELGAWVQYWITINEPNRLIDVYNRGTDKHQAAHNLLLSHSKAWRLYEEKYSAQQRGLVSLALHADWAEPANPFLQSNTEAAQRFLVFELARFLDPLLGNKHKKQQDGTDYPNEIKTFLEQTGFQESPLPNFTEIEKNELKGAMGFIALNHFTTRLVSPYPSKQPRPAPNYNCRTLTDPTWVTSKQGQAMVPWGLRRVLNWVTQRYGRDLPIIVTASGIDDQAAVDDKFRQYYIKSYLQEALKAHHIDGVNIQGFYVWRLEDRQFPHFGLFTSASHQSKAKVSVSIYKDIITQRGFPESATIEMCQLNEQQEVCSVCVWMHQNKVMLVFAGCVIITVVLLVLLIIFILLTKTNSVRCRRAPKSWKKKIHTVPPRVFISRIHSGRNSRKNVV</sequence>
<proteinExistence type="inferred from homology"/>
<dbReference type="PRINTS" id="PR00131">
    <property type="entry name" value="GLHYDRLASE1"/>
</dbReference>
<keyword evidence="4" id="KW-0677">Repeat</keyword>
<keyword evidence="7" id="KW-0325">Glycoprotein</keyword>
<evidence type="ECO:0000256" key="3">
    <source>
        <dbReference type="ARBA" id="ARBA00022692"/>
    </source>
</evidence>
<dbReference type="Pfam" id="PF00232">
    <property type="entry name" value="Glyco_hydro_1"/>
    <property type="match status" value="3"/>
</dbReference>
<keyword evidence="11" id="KW-1185">Reference proteome</keyword>
<dbReference type="Ensembl" id="ENSPMGT00000022986.1">
    <property type="protein sequence ID" value="ENSPMGP00000021581.1"/>
    <property type="gene ID" value="ENSPMGG00000017465.1"/>
</dbReference>
<evidence type="ECO:0000256" key="9">
    <source>
        <dbReference type="SAM" id="Phobius"/>
    </source>
</evidence>
<evidence type="ECO:0000256" key="8">
    <source>
        <dbReference type="ARBA" id="ARBA00060858"/>
    </source>
</evidence>